<feature type="compositionally biased region" description="Basic and acidic residues" evidence="1">
    <location>
        <begin position="320"/>
        <end position="344"/>
    </location>
</feature>
<sequence length="344" mass="37762">MSDDFNRLMSSNSIHNITQETDTCDIEPWIEDWHETPKARSHTTPSEFYQCMSNNSTRIEIEKPKQQQQKSSSGGGTSLLFRRMSSNDIDDSHFLKDSPTPWEEQQQLPFDAMVDRMPPAGWHLPTKTDMATPQANMLTTLRGRLRSIVLTKAKMEFGPPQAHGMRRAYRSHTDVNEEEEAAEEGGGGNGDGKAQIIIGGSAGAGGGGGSGAAPVPVPKMVSASAAEKVGTKSCSRDGTTDEARRKRRTSPSVAPQHGREADTAVGGNRRQSAAVQSLNAPISFHDLSACLISATDAAQQKAFRSRAKSEAMNVSRKRRENIYKEKQREEKEKEEAEEENCKTK</sequence>
<name>A0ABD2LBS4_9BILA</name>
<feature type="region of interest" description="Disordered" evidence="1">
    <location>
        <begin position="159"/>
        <end position="196"/>
    </location>
</feature>
<evidence type="ECO:0000313" key="2">
    <source>
        <dbReference type="EMBL" id="KAL3112687.1"/>
    </source>
</evidence>
<dbReference type="EMBL" id="JBICBT010000465">
    <property type="protein sequence ID" value="KAL3112687.1"/>
    <property type="molecule type" value="Genomic_DNA"/>
</dbReference>
<proteinExistence type="predicted"/>
<evidence type="ECO:0000256" key="1">
    <source>
        <dbReference type="SAM" id="MobiDB-lite"/>
    </source>
</evidence>
<evidence type="ECO:0000313" key="3">
    <source>
        <dbReference type="Proteomes" id="UP001620626"/>
    </source>
</evidence>
<gene>
    <name evidence="2" type="ORF">niasHT_013723</name>
</gene>
<dbReference type="Proteomes" id="UP001620626">
    <property type="component" value="Unassembled WGS sequence"/>
</dbReference>
<comment type="caution">
    <text evidence="2">The sequence shown here is derived from an EMBL/GenBank/DDBJ whole genome shotgun (WGS) entry which is preliminary data.</text>
</comment>
<feature type="compositionally biased region" description="Basic and acidic residues" evidence="1">
    <location>
        <begin position="234"/>
        <end position="244"/>
    </location>
</feature>
<organism evidence="2 3">
    <name type="scientific">Heterodera trifolii</name>
    <dbReference type="NCBI Taxonomy" id="157864"/>
    <lineage>
        <taxon>Eukaryota</taxon>
        <taxon>Metazoa</taxon>
        <taxon>Ecdysozoa</taxon>
        <taxon>Nematoda</taxon>
        <taxon>Chromadorea</taxon>
        <taxon>Rhabditida</taxon>
        <taxon>Tylenchina</taxon>
        <taxon>Tylenchomorpha</taxon>
        <taxon>Tylenchoidea</taxon>
        <taxon>Heteroderidae</taxon>
        <taxon>Heteroderinae</taxon>
        <taxon>Heterodera</taxon>
    </lineage>
</organism>
<keyword evidence="3" id="KW-1185">Reference proteome</keyword>
<dbReference type="AlphaFoldDB" id="A0ABD2LBS4"/>
<feature type="region of interest" description="Disordered" evidence="1">
    <location>
        <begin position="223"/>
        <end position="273"/>
    </location>
</feature>
<feature type="region of interest" description="Disordered" evidence="1">
    <location>
        <begin position="298"/>
        <end position="344"/>
    </location>
</feature>
<feature type="region of interest" description="Disordered" evidence="1">
    <location>
        <begin position="61"/>
        <end position="81"/>
    </location>
</feature>
<protein>
    <submittedName>
        <fullName evidence="2">Uncharacterized protein</fullName>
    </submittedName>
</protein>
<accession>A0ABD2LBS4</accession>
<reference evidence="2 3" key="1">
    <citation type="submission" date="2024-10" db="EMBL/GenBank/DDBJ databases">
        <authorList>
            <person name="Kim D."/>
        </authorList>
    </citation>
    <scope>NUCLEOTIDE SEQUENCE [LARGE SCALE GENOMIC DNA]</scope>
    <source>
        <strain evidence="2">BH-2024</strain>
    </source>
</reference>